<dbReference type="PIRSF" id="PIRSF000137">
    <property type="entry name" value="Alcohol_oxidase"/>
    <property type="match status" value="1"/>
</dbReference>
<dbReference type="InterPro" id="IPR036188">
    <property type="entry name" value="FAD/NAD-bd_sf"/>
</dbReference>
<dbReference type="PANTHER" id="PTHR11552:SF147">
    <property type="entry name" value="CHOLINE DEHYDROGENASE, MITOCHONDRIAL"/>
    <property type="match status" value="1"/>
</dbReference>
<keyword evidence="7" id="KW-0732">Signal</keyword>
<dbReference type="STRING" id="39966.A0A369K1B6"/>
<dbReference type="Pfam" id="PF00732">
    <property type="entry name" value="GMC_oxred_N"/>
    <property type="match status" value="1"/>
</dbReference>
<feature type="binding site" evidence="6">
    <location>
        <begin position="125"/>
        <end position="128"/>
    </location>
    <ligand>
        <name>FAD</name>
        <dbReference type="ChEBI" id="CHEBI:57692"/>
    </ligand>
</feature>
<feature type="active site" description="Proton acceptor" evidence="5">
    <location>
        <position position="574"/>
    </location>
</feature>
<evidence type="ECO:0000256" key="6">
    <source>
        <dbReference type="PIRSR" id="PIRSR000137-2"/>
    </source>
</evidence>
<dbReference type="GO" id="GO:0016614">
    <property type="term" value="F:oxidoreductase activity, acting on CH-OH group of donors"/>
    <property type="evidence" value="ECO:0007669"/>
    <property type="project" value="InterPro"/>
</dbReference>
<comment type="caution">
    <text evidence="9">The sequence shown here is derived from an EMBL/GenBank/DDBJ whole genome shotgun (WGS) entry which is preliminary data.</text>
</comment>
<protein>
    <submittedName>
        <fullName evidence="9">Pyranose dehydrogenase 1</fullName>
    </submittedName>
</protein>
<dbReference type="AlphaFoldDB" id="A0A369K1B6"/>
<name>A0A369K1B6_HYPMA</name>
<dbReference type="Gene3D" id="3.30.560.10">
    <property type="entry name" value="Glucose Oxidase, domain 3"/>
    <property type="match status" value="1"/>
</dbReference>
<feature type="domain" description="Glucose-methanol-choline oxidoreductase N-terminal" evidence="8">
    <location>
        <begin position="307"/>
        <end position="321"/>
    </location>
</feature>
<dbReference type="InterPro" id="IPR012132">
    <property type="entry name" value="GMC_OxRdtase"/>
</dbReference>
<feature type="binding site" evidence="6">
    <location>
        <position position="266"/>
    </location>
    <ligand>
        <name>FAD</name>
        <dbReference type="ChEBI" id="CHEBI:57692"/>
    </ligand>
</feature>
<evidence type="ECO:0000313" key="10">
    <source>
        <dbReference type="Proteomes" id="UP000076154"/>
    </source>
</evidence>
<evidence type="ECO:0000256" key="4">
    <source>
        <dbReference type="ARBA" id="ARBA00022827"/>
    </source>
</evidence>
<evidence type="ECO:0000256" key="5">
    <source>
        <dbReference type="PIRSR" id="PIRSR000137-1"/>
    </source>
</evidence>
<proteinExistence type="inferred from homology"/>
<dbReference type="SUPFAM" id="SSF51905">
    <property type="entry name" value="FAD/NAD(P)-binding domain"/>
    <property type="match status" value="1"/>
</dbReference>
<evidence type="ECO:0000313" key="9">
    <source>
        <dbReference type="EMBL" id="RDB27758.1"/>
    </source>
</evidence>
<sequence>MRLSRFSLALSSSLLSVTLSQAAIVSQVSDIPNNIKFDFIIIGGGNSGNVVANRLSENPKVQVLVLEAGPSHEGVLVAEVPFFATELVQPSPYEWNYTTTPQPGLAGRSIAYPRGHILGGCSITNWLVYTRGSNEDFDRYAKVSGDQGWSWKGILPYFKKSEKWSLPADGHNITGQFDPTMHGYKGEVAVSLPGYGTPIDQRVLQATSQMGGDYKFNLDYNSGNQLGISWAQTTIDGSERASSASSYLAPKFLARKNLWVAVNAQVSRVIQSGGGPVPAFRTVEFRQRSGGPLKTLTAKQEVILSAGTVGTPHILLNSGIGNAKTLKAIGVKPLVDLPDVGQNMHDHPVLGNPWLVNSTNTFETLRRDTQLADDAITQWQVNKTGPLVNTILDHIGFVRLNKKLVPKPDTAAGPTTPHYEMIISNGIPPAPAPPAGNFLVLTTIVVSPSSRGSVTLRSKNPFDSPVIDPGLLKTNFDKLVMREAVKGVTKFVSAPAWSGYVIGPAGAFADATNDTALDAYIANNSGTLFHPVGTASFSAKGAKTGVTDPDLTVKKVAGLRVVDVSVLPYVPSAHTQAAAYAIGERASDLIKKAYKL</sequence>
<evidence type="ECO:0000256" key="1">
    <source>
        <dbReference type="ARBA" id="ARBA00001974"/>
    </source>
</evidence>
<comment type="similarity">
    <text evidence="2">Belongs to the GMC oxidoreductase family.</text>
</comment>
<keyword evidence="10" id="KW-1185">Reference proteome</keyword>
<evidence type="ECO:0000259" key="8">
    <source>
        <dbReference type="PROSITE" id="PS00624"/>
    </source>
</evidence>
<evidence type="ECO:0000256" key="7">
    <source>
        <dbReference type="SAM" id="SignalP"/>
    </source>
</evidence>
<feature type="signal peptide" evidence="7">
    <location>
        <begin position="1"/>
        <end position="22"/>
    </location>
</feature>
<dbReference type="PROSITE" id="PS00624">
    <property type="entry name" value="GMC_OXRED_2"/>
    <property type="match status" value="1"/>
</dbReference>
<gene>
    <name evidence="9" type="primary">pdh1_4</name>
    <name evidence="9" type="ORF">Hypma_003205</name>
</gene>
<feature type="chain" id="PRO_5016794256" evidence="7">
    <location>
        <begin position="23"/>
        <end position="596"/>
    </location>
</feature>
<dbReference type="PANTHER" id="PTHR11552">
    <property type="entry name" value="GLUCOSE-METHANOL-CHOLINE GMC OXIDOREDUCTASE"/>
    <property type="match status" value="1"/>
</dbReference>
<evidence type="ECO:0000256" key="3">
    <source>
        <dbReference type="ARBA" id="ARBA00022630"/>
    </source>
</evidence>
<keyword evidence="3" id="KW-0285">Flavoprotein</keyword>
<organism evidence="9 10">
    <name type="scientific">Hypsizygus marmoreus</name>
    <name type="common">White beech mushroom</name>
    <name type="synonym">Agaricus marmoreus</name>
    <dbReference type="NCBI Taxonomy" id="39966"/>
    <lineage>
        <taxon>Eukaryota</taxon>
        <taxon>Fungi</taxon>
        <taxon>Dikarya</taxon>
        <taxon>Basidiomycota</taxon>
        <taxon>Agaricomycotina</taxon>
        <taxon>Agaricomycetes</taxon>
        <taxon>Agaricomycetidae</taxon>
        <taxon>Agaricales</taxon>
        <taxon>Tricholomatineae</taxon>
        <taxon>Lyophyllaceae</taxon>
        <taxon>Hypsizygus</taxon>
    </lineage>
</organism>
<evidence type="ECO:0000256" key="2">
    <source>
        <dbReference type="ARBA" id="ARBA00010790"/>
    </source>
</evidence>
<dbReference type="Gene3D" id="3.50.50.60">
    <property type="entry name" value="FAD/NAD(P)-binding domain"/>
    <property type="match status" value="1"/>
</dbReference>
<dbReference type="InterPro" id="IPR000172">
    <property type="entry name" value="GMC_OxRdtase_N"/>
</dbReference>
<dbReference type="Pfam" id="PF05199">
    <property type="entry name" value="GMC_oxred_C"/>
    <property type="match status" value="1"/>
</dbReference>
<reference evidence="9" key="1">
    <citation type="submission" date="2018-04" db="EMBL/GenBank/DDBJ databases">
        <title>Whole genome sequencing of Hypsizygus marmoreus.</title>
        <authorList>
            <person name="Choi I.-G."/>
            <person name="Min B."/>
            <person name="Kim J.-G."/>
            <person name="Kim S."/>
            <person name="Oh Y.-L."/>
            <person name="Kong W.-S."/>
            <person name="Park H."/>
            <person name="Jeong J."/>
            <person name="Song E.-S."/>
        </authorList>
    </citation>
    <scope>NUCLEOTIDE SEQUENCE [LARGE SCALE GENOMIC DNA]</scope>
    <source>
        <strain evidence="9">51987-8</strain>
    </source>
</reference>
<dbReference type="GO" id="GO:0050660">
    <property type="term" value="F:flavin adenine dinucleotide binding"/>
    <property type="evidence" value="ECO:0007669"/>
    <property type="project" value="InterPro"/>
</dbReference>
<accession>A0A369K1B6</accession>
<comment type="cofactor">
    <cofactor evidence="1 6">
        <name>FAD</name>
        <dbReference type="ChEBI" id="CHEBI:57692"/>
    </cofactor>
</comment>
<dbReference type="InParanoid" id="A0A369K1B6"/>
<dbReference type="InterPro" id="IPR007867">
    <property type="entry name" value="GMC_OxRtase_C"/>
</dbReference>
<dbReference type="Proteomes" id="UP000076154">
    <property type="component" value="Unassembled WGS sequence"/>
</dbReference>
<keyword evidence="4 6" id="KW-0274">FAD</keyword>
<dbReference type="SUPFAM" id="SSF54373">
    <property type="entry name" value="FAD-linked reductases, C-terminal domain"/>
    <property type="match status" value="1"/>
</dbReference>
<feature type="active site" description="Proton donor" evidence="5">
    <location>
        <position position="530"/>
    </location>
</feature>
<dbReference type="OrthoDB" id="269227at2759"/>
<dbReference type="EMBL" id="LUEZ02000014">
    <property type="protein sequence ID" value="RDB27758.1"/>
    <property type="molecule type" value="Genomic_DNA"/>
</dbReference>